<comment type="subcellular location">
    <subcellularLocation>
        <location evidence="1">Cytoplasm</location>
    </subcellularLocation>
</comment>
<dbReference type="Gene3D" id="3.40.50.2300">
    <property type="match status" value="1"/>
</dbReference>
<evidence type="ECO:0000313" key="11">
    <source>
        <dbReference type="EMBL" id="MDG0792223.1"/>
    </source>
</evidence>
<dbReference type="AlphaFoldDB" id="A0A9X4KHR9"/>
<keyword evidence="5" id="KW-0805">Transcription regulation</keyword>
<dbReference type="GO" id="GO:0003700">
    <property type="term" value="F:DNA-binding transcription factor activity"/>
    <property type="evidence" value="ECO:0007669"/>
    <property type="project" value="InterPro"/>
</dbReference>
<evidence type="ECO:0000259" key="9">
    <source>
        <dbReference type="PROSITE" id="PS01124"/>
    </source>
</evidence>
<dbReference type="Pfam" id="PF12833">
    <property type="entry name" value="HTH_18"/>
    <property type="match status" value="1"/>
</dbReference>
<dbReference type="SMART" id="SM00448">
    <property type="entry name" value="REC"/>
    <property type="match status" value="1"/>
</dbReference>
<dbReference type="SMART" id="SM00342">
    <property type="entry name" value="HTH_ARAC"/>
    <property type="match status" value="1"/>
</dbReference>
<dbReference type="InterPro" id="IPR020449">
    <property type="entry name" value="Tscrpt_reg_AraC-type_HTH"/>
</dbReference>
<evidence type="ECO:0000256" key="1">
    <source>
        <dbReference type="ARBA" id="ARBA00004496"/>
    </source>
</evidence>
<evidence type="ECO:0000256" key="8">
    <source>
        <dbReference type="PROSITE-ProRule" id="PRU00169"/>
    </source>
</evidence>
<dbReference type="CDD" id="cd17536">
    <property type="entry name" value="REC_YesN-like"/>
    <property type="match status" value="1"/>
</dbReference>
<dbReference type="InterPro" id="IPR018060">
    <property type="entry name" value="HTH_AraC"/>
</dbReference>
<evidence type="ECO:0000313" key="12">
    <source>
        <dbReference type="Proteomes" id="UP001153387"/>
    </source>
</evidence>
<dbReference type="GO" id="GO:0005737">
    <property type="term" value="C:cytoplasm"/>
    <property type="evidence" value="ECO:0007669"/>
    <property type="project" value="UniProtKB-SubCell"/>
</dbReference>
<dbReference type="PROSITE" id="PS00041">
    <property type="entry name" value="HTH_ARAC_FAMILY_1"/>
    <property type="match status" value="1"/>
</dbReference>
<dbReference type="RefSeq" id="WP_277566040.1">
    <property type="nucleotide sequence ID" value="NZ_JAPDHZ010000003.1"/>
</dbReference>
<dbReference type="Pfam" id="PF00072">
    <property type="entry name" value="Response_reg"/>
    <property type="match status" value="1"/>
</dbReference>
<dbReference type="InterPro" id="IPR009057">
    <property type="entry name" value="Homeodomain-like_sf"/>
</dbReference>
<dbReference type="SUPFAM" id="SSF46689">
    <property type="entry name" value="Homeodomain-like"/>
    <property type="match status" value="2"/>
</dbReference>
<keyword evidence="12" id="KW-1185">Reference proteome</keyword>
<name>A0A9X4KHR9_9BACL</name>
<dbReference type="PANTHER" id="PTHR42713">
    <property type="entry name" value="HISTIDINE KINASE-RELATED"/>
    <property type="match status" value="1"/>
</dbReference>
<dbReference type="PROSITE" id="PS50110">
    <property type="entry name" value="RESPONSE_REGULATORY"/>
    <property type="match status" value="1"/>
</dbReference>
<evidence type="ECO:0000259" key="10">
    <source>
        <dbReference type="PROSITE" id="PS50110"/>
    </source>
</evidence>
<feature type="domain" description="Response regulatory" evidence="10">
    <location>
        <begin position="3"/>
        <end position="119"/>
    </location>
</feature>
<proteinExistence type="predicted"/>
<evidence type="ECO:0000256" key="2">
    <source>
        <dbReference type="ARBA" id="ARBA00022490"/>
    </source>
</evidence>
<dbReference type="PROSITE" id="PS01124">
    <property type="entry name" value="HTH_ARAC_FAMILY_2"/>
    <property type="match status" value="1"/>
</dbReference>
<dbReference type="GO" id="GO:0000160">
    <property type="term" value="P:phosphorelay signal transduction system"/>
    <property type="evidence" value="ECO:0007669"/>
    <property type="project" value="UniProtKB-KW"/>
</dbReference>
<evidence type="ECO:0000256" key="4">
    <source>
        <dbReference type="ARBA" id="ARBA00023012"/>
    </source>
</evidence>
<feature type="domain" description="HTH araC/xylS-type" evidence="9">
    <location>
        <begin position="427"/>
        <end position="525"/>
    </location>
</feature>
<evidence type="ECO:0000256" key="5">
    <source>
        <dbReference type="ARBA" id="ARBA00023015"/>
    </source>
</evidence>
<evidence type="ECO:0000256" key="7">
    <source>
        <dbReference type="ARBA" id="ARBA00023163"/>
    </source>
</evidence>
<dbReference type="InterPro" id="IPR018062">
    <property type="entry name" value="HTH_AraC-typ_CS"/>
</dbReference>
<gene>
    <name evidence="11" type="ORF">OMP38_16125</name>
</gene>
<dbReference type="Proteomes" id="UP001153387">
    <property type="component" value="Unassembled WGS sequence"/>
</dbReference>
<evidence type="ECO:0000256" key="3">
    <source>
        <dbReference type="ARBA" id="ARBA00022553"/>
    </source>
</evidence>
<protein>
    <submittedName>
        <fullName evidence="11">Response regulator</fullName>
    </submittedName>
</protein>
<keyword evidence="2" id="KW-0963">Cytoplasm</keyword>
<organism evidence="11 12">
    <name type="scientific">Cohnella ginsengisoli</name>
    <dbReference type="NCBI Taxonomy" id="425004"/>
    <lineage>
        <taxon>Bacteria</taxon>
        <taxon>Bacillati</taxon>
        <taxon>Bacillota</taxon>
        <taxon>Bacilli</taxon>
        <taxon>Bacillales</taxon>
        <taxon>Paenibacillaceae</taxon>
        <taxon>Cohnella</taxon>
    </lineage>
</organism>
<dbReference type="PRINTS" id="PR00032">
    <property type="entry name" value="HTHARAC"/>
</dbReference>
<keyword evidence="6" id="KW-0238">DNA-binding</keyword>
<dbReference type="SUPFAM" id="SSF52172">
    <property type="entry name" value="CheY-like"/>
    <property type="match status" value="1"/>
</dbReference>
<dbReference type="EMBL" id="JAPDHZ010000003">
    <property type="protein sequence ID" value="MDG0792223.1"/>
    <property type="molecule type" value="Genomic_DNA"/>
</dbReference>
<dbReference type="InterPro" id="IPR001789">
    <property type="entry name" value="Sig_transdc_resp-reg_receiver"/>
</dbReference>
<evidence type="ECO:0000256" key="6">
    <source>
        <dbReference type="ARBA" id="ARBA00023125"/>
    </source>
</evidence>
<sequence length="528" mass="60426">MYSILIVDDERFERDGVKFLIDKYGLALQIAEAASGEEALQYIAEHPIDILLTDIRMREMDGLQLAEQVRGLQPSVKIIFLSAYGEFEYAQKAIHLQAIQYILKPVDVTNFLDVLMKAMQMLQEEERAQQSLRQESQKSIQWEKHRILADLLSSGGDAGALTDGDPRHALLPWHQVLPNGNLSGERSYRMMMLDTRQRFFDSADPEFEQSLTEWLPYPSSIIDMNEYQSLILLELQADEPAERFGELGRGIMAWFIARAQQETSVIVSETFNDAEGMRGEYRKIEAILESKFFYEEGGVRLTATLAEQPVDTHNIEQMLEEMNALIERQEFGLVRTRFESLFDHLRNSDRFSVIYVKYICSEIVRSILKSTKTKDLGFFKDSLETIYKTAVLKDLRGVMAGIFDACGAQPAPAAPPPHSESVHKVVADVIQIIEREYRSELSVELIAERVYLTPSYLSHLFAKQTGLSLIKYLTMHRLAKAKALLQETNRKIIDISHDVGYSNFPYFCTLFKNYYGKTPTQIREGNLP</sequence>
<feature type="modified residue" description="4-aspartylphosphate" evidence="8">
    <location>
        <position position="54"/>
    </location>
</feature>
<dbReference type="PANTHER" id="PTHR42713:SF3">
    <property type="entry name" value="TRANSCRIPTIONAL REGULATORY PROTEIN HPTR"/>
    <property type="match status" value="1"/>
</dbReference>
<accession>A0A9X4KHR9</accession>
<comment type="caution">
    <text evidence="11">The sequence shown here is derived from an EMBL/GenBank/DDBJ whole genome shotgun (WGS) entry which is preliminary data.</text>
</comment>
<dbReference type="GO" id="GO:0043565">
    <property type="term" value="F:sequence-specific DNA binding"/>
    <property type="evidence" value="ECO:0007669"/>
    <property type="project" value="InterPro"/>
</dbReference>
<dbReference type="InterPro" id="IPR011006">
    <property type="entry name" value="CheY-like_superfamily"/>
</dbReference>
<keyword evidence="7" id="KW-0804">Transcription</keyword>
<keyword evidence="3 8" id="KW-0597">Phosphoprotein</keyword>
<dbReference type="Gene3D" id="1.10.10.60">
    <property type="entry name" value="Homeodomain-like"/>
    <property type="match status" value="2"/>
</dbReference>
<dbReference type="InterPro" id="IPR051552">
    <property type="entry name" value="HptR"/>
</dbReference>
<keyword evidence="4" id="KW-0902">Two-component regulatory system</keyword>
<reference evidence="11 12" key="1">
    <citation type="submission" date="2022-10" db="EMBL/GenBank/DDBJ databases">
        <title>Comparative genomic analysis of Cohnella hashimotonis sp. nov., isolated from the International Space Station.</title>
        <authorList>
            <person name="Simpson A."/>
            <person name="Venkateswaran K."/>
        </authorList>
    </citation>
    <scope>NUCLEOTIDE SEQUENCE [LARGE SCALE GENOMIC DNA]</scope>
    <source>
        <strain evidence="11 12">DSM 18997</strain>
    </source>
</reference>